<dbReference type="InterPro" id="IPR033656">
    <property type="entry name" value="HisRS_anticodon"/>
</dbReference>
<evidence type="ECO:0000256" key="6">
    <source>
        <dbReference type="ARBA" id="ARBA00022917"/>
    </source>
</evidence>
<dbReference type="AlphaFoldDB" id="T1C7L2"/>
<reference evidence="13" key="2">
    <citation type="journal article" date="2014" name="ISME J.">
        <title>Microbial stratification in low pH oxic and suboxic macroscopic growths along an acid mine drainage.</title>
        <authorList>
            <person name="Mendez-Garcia C."/>
            <person name="Mesa V."/>
            <person name="Sprenger R.R."/>
            <person name="Richter M."/>
            <person name="Diez M.S."/>
            <person name="Solano J."/>
            <person name="Bargiela R."/>
            <person name="Golyshina O.V."/>
            <person name="Manteca A."/>
            <person name="Ramos J.L."/>
            <person name="Gallego J.R."/>
            <person name="Llorente I."/>
            <person name="Martins Dos Santos V.A."/>
            <person name="Jensen O.N."/>
            <person name="Pelaez A.I."/>
            <person name="Sanchez J."/>
            <person name="Ferrer M."/>
        </authorList>
    </citation>
    <scope>NUCLEOTIDE SEQUENCE</scope>
</reference>
<dbReference type="GO" id="GO:0006427">
    <property type="term" value="P:histidyl-tRNA aminoacylation"/>
    <property type="evidence" value="ECO:0007669"/>
    <property type="project" value="TreeGrafter"/>
</dbReference>
<dbReference type="SUPFAM" id="SSF55681">
    <property type="entry name" value="Class II aaRS and biotin synthetases"/>
    <property type="match status" value="1"/>
</dbReference>
<evidence type="ECO:0000256" key="1">
    <source>
        <dbReference type="ARBA" id="ARBA00008226"/>
    </source>
</evidence>
<dbReference type="Pfam" id="PF03129">
    <property type="entry name" value="HGTP_anticodon"/>
    <property type="match status" value="1"/>
</dbReference>
<organism evidence="13">
    <name type="scientific">mine drainage metagenome</name>
    <dbReference type="NCBI Taxonomy" id="410659"/>
    <lineage>
        <taxon>unclassified sequences</taxon>
        <taxon>metagenomes</taxon>
        <taxon>ecological metagenomes</taxon>
    </lineage>
</organism>
<sequence>MELLGTSQAIFEELGVGGEVVFRVNDRRLAQGLGMALGGRDPERLLRVLDRREKLSPEAFGQELGEAGLDEGARARLFGLLDTVSAERSNRDALSRLREETASWGLGEEALAGLGSLERLFALGVESGLEASWRFDPLLARGLAYYTGTVFEAYDRRGELRALFGGGRYDRLIELFGGGPVPACGLAIGDLTVELLLRRAGLWPSSRTGPQAYVAVASPELRPRSLVLVRRLRRAGFSVEHDLMDRPLGRQMKEAARREARTVILLAPDELSRGDVILRNMQSGQQEAVPFASVEDRLPRPPAAPGEGVEGPAPGGG</sequence>
<dbReference type="Gene3D" id="3.40.50.800">
    <property type="entry name" value="Anticodon-binding domain"/>
    <property type="match status" value="1"/>
</dbReference>
<dbReference type="InterPro" id="IPR004154">
    <property type="entry name" value="Anticodon-bd"/>
</dbReference>
<accession>T1C7L2</accession>
<name>T1C7L2_9ZZZZ</name>
<dbReference type="InterPro" id="IPR041715">
    <property type="entry name" value="HisRS-like_core"/>
</dbReference>
<evidence type="ECO:0000256" key="3">
    <source>
        <dbReference type="ARBA" id="ARBA00022598"/>
    </source>
</evidence>
<dbReference type="EMBL" id="AUZY01000672">
    <property type="protein sequence ID" value="EQD78067.1"/>
    <property type="molecule type" value="Genomic_DNA"/>
</dbReference>
<evidence type="ECO:0000256" key="7">
    <source>
        <dbReference type="ARBA" id="ARBA00023146"/>
    </source>
</evidence>
<evidence type="ECO:0000256" key="9">
    <source>
        <dbReference type="ARBA" id="ARBA00047639"/>
    </source>
</evidence>
<dbReference type="Gene3D" id="3.30.930.10">
    <property type="entry name" value="Bira Bifunctional Protein, Domain 2"/>
    <property type="match status" value="1"/>
</dbReference>
<evidence type="ECO:0000256" key="5">
    <source>
        <dbReference type="ARBA" id="ARBA00022840"/>
    </source>
</evidence>
<evidence type="ECO:0000313" key="13">
    <source>
        <dbReference type="EMBL" id="EQD78067.1"/>
    </source>
</evidence>
<dbReference type="PANTHER" id="PTHR43707:SF1">
    <property type="entry name" value="HISTIDINE--TRNA LIGASE, MITOCHONDRIAL-RELATED"/>
    <property type="match status" value="1"/>
</dbReference>
<feature type="domain" description="Class II Histidinyl-tRNA synthetase (HisRS)-like catalytic core" evidence="12">
    <location>
        <begin position="14"/>
        <end position="188"/>
    </location>
</feature>
<dbReference type="GO" id="GO:0005737">
    <property type="term" value="C:cytoplasm"/>
    <property type="evidence" value="ECO:0007669"/>
    <property type="project" value="InterPro"/>
</dbReference>
<gene>
    <name evidence="13" type="ORF">B1B_00918</name>
</gene>
<feature type="compositionally biased region" description="Low complexity" evidence="10">
    <location>
        <begin position="305"/>
        <end position="317"/>
    </location>
</feature>
<feature type="domain" description="Anticodon-binding" evidence="11">
    <location>
        <begin position="211"/>
        <end position="298"/>
    </location>
</feature>
<evidence type="ECO:0000256" key="2">
    <source>
        <dbReference type="ARBA" id="ARBA00012815"/>
    </source>
</evidence>
<dbReference type="InterPro" id="IPR045864">
    <property type="entry name" value="aa-tRNA-synth_II/BPL/LPL"/>
</dbReference>
<dbReference type="CDD" id="cd00859">
    <property type="entry name" value="HisRS_anticodon"/>
    <property type="match status" value="1"/>
</dbReference>
<dbReference type="Pfam" id="PF13393">
    <property type="entry name" value="tRNA-synt_His"/>
    <property type="match status" value="1"/>
</dbReference>
<evidence type="ECO:0000259" key="11">
    <source>
        <dbReference type="Pfam" id="PF03129"/>
    </source>
</evidence>
<keyword evidence="3 13" id="KW-0436">Ligase</keyword>
<proteinExistence type="inferred from homology"/>
<reference evidence="13" key="1">
    <citation type="submission" date="2013-08" db="EMBL/GenBank/DDBJ databases">
        <authorList>
            <person name="Mendez C."/>
            <person name="Richter M."/>
            <person name="Ferrer M."/>
            <person name="Sanchez J."/>
        </authorList>
    </citation>
    <scope>NUCLEOTIDE SEQUENCE</scope>
</reference>
<keyword evidence="4" id="KW-0547">Nucleotide-binding</keyword>
<dbReference type="PANTHER" id="PTHR43707">
    <property type="entry name" value="HISTIDYL-TRNA SYNTHETASE"/>
    <property type="match status" value="1"/>
</dbReference>
<keyword evidence="7 13" id="KW-0030">Aminoacyl-tRNA synthetase</keyword>
<evidence type="ECO:0000256" key="10">
    <source>
        <dbReference type="SAM" id="MobiDB-lite"/>
    </source>
</evidence>
<dbReference type="InterPro" id="IPR004516">
    <property type="entry name" value="HisRS/HisZ"/>
</dbReference>
<keyword evidence="5" id="KW-0067">ATP-binding</keyword>
<keyword evidence="6" id="KW-0648">Protein biosynthesis</keyword>
<evidence type="ECO:0000256" key="8">
    <source>
        <dbReference type="ARBA" id="ARBA00030619"/>
    </source>
</evidence>
<comment type="caution">
    <text evidence="13">The sequence shown here is derived from an EMBL/GenBank/DDBJ whole genome shotgun (WGS) entry which is preliminary data.</text>
</comment>
<feature type="region of interest" description="Disordered" evidence="10">
    <location>
        <begin position="286"/>
        <end position="317"/>
    </location>
</feature>
<dbReference type="PIRSF" id="PIRSF001549">
    <property type="entry name" value="His-tRNA_synth"/>
    <property type="match status" value="1"/>
</dbReference>
<comment type="catalytic activity">
    <reaction evidence="9">
        <text>tRNA(His) + L-histidine + ATP = L-histidyl-tRNA(His) + AMP + diphosphate + H(+)</text>
        <dbReference type="Rhea" id="RHEA:17313"/>
        <dbReference type="Rhea" id="RHEA-COMP:9665"/>
        <dbReference type="Rhea" id="RHEA-COMP:9689"/>
        <dbReference type="ChEBI" id="CHEBI:15378"/>
        <dbReference type="ChEBI" id="CHEBI:30616"/>
        <dbReference type="ChEBI" id="CHEBI:33019"/>
        <dbReference type="ChEBI" id="CHEBI:57595"/>
        <dbReference type="ChEBI" id="CHEBI:78442"/>
        <dbReference type="ChEBI" id="CHEBI:78527"/>
        <dbReference type="ChEBI" id="CHEBI:456215"/>
        <dbReference type="EC" id="6.1.1.21"/>
    </reaction>
</comment>
<protein>
    <recommendedName>
        <fullName evidence="2">histidine--tRNA ligase</fullName>
        <ecNumber evidence="2">6.1.1.21</ecNumber>
    </recommendedName>
    <alternativeName>
        <fullName evidence="8">Histidyl-tRNA synthetase</fullName>
    </alternativeName>
</protein>
<dbReference type="EC" id="6.1.1.21" evidence="2"/>
<dbReference type="GO" id="GO:0005524">
    <property type="term" value="F:ATP binding"/>
    <property type="evidence" value="ECO:0007669"/>
    <property type="project" value="UniProtKB-KW"/>
</dbReference>
<comment type="similarity">
    <text evidence="1">Belongs to the class-II aminoacyl-tRNA synthetase family.</text>
</comment>
<evidence type="ECO:0000259" key="12">
    <source>
        <dbReference type="Pfam" id="PF13393"/>
    </source>
</evidence>
<dbReference type="InterPro" id="IPR036621">
    <property type="entry name" value="Anticodon-bd_dom_sf"/>
</dbReference>
<dbReference type="SUPFAM" id="SSF52954">
    <property type="entry name" value="Class II aaRS ABD-related"/>
    <property type="match status" value="1"/>
</dbReference>
<evidence type="ECO:0000256" key="4">
    <source>
        <dbReference type="ARBA" id="ARBA00022741"/>
    </source>
</evidence>
<dbReference type="GO" id="GO:0004821">
    <property type="term" value="F:histidine-tRNA ligase activity"/>
    <property type="evidence" value="ECO:0007669"/>
    <property type="project" value="UniProtKB-EC"/>
</dbReference>